<sequence length="204" mass="22292">MAERGPGGSFLNRRTTTLRSPDTSLRRRVLHGGLLIGSIAAGLALAWEESDRIRSAFNDPSNAIVERVKEDFSLCKDLCGTPIEGEEAKSFLTDSFDETDFAIVRSEPTQGDNIVGFAEPGQEVIAEAYYGVVYNSSAIDSHGLGKIIGPDGQPYGKWFQIHKLEVLIADENGEYTKKQILFNQFVGGNFLKPHPASPENTATE</sequence>
<proteinExistence type="predicted"/>
<dbReference type="Proteomes" id="UP000177369">
    <property type="component" value="Unassembled WGS sequence"/>
</dbReference>
<reference evidence="1 2" key="1">
    <citation type="journal article" date="2016" name="Nat. Commun.">
        <title>Thousands of microbial genomes shed light on interconnected biogeochemical processes in an aquifer system.</title>
        <authorList>
            <person name="Anantharaman K."/>
            <person name="Brown C.T."/>
            <person name="Hug L.A."/>
            <person name="Sharon I."/>
            <person name="Castelle C.J."/>
            <person name="Probst A.J."/>
            <person name="Thomas B.C."/>
            <person name="Singh A."/>
            <person name="Wilkins M.J."/>
            <person name="Karaoz U."/>
            <person name="Brodie E.L."/>
            <person name="Williams K.H."/>
            <person name="Hubbard S.S."/>
            <person name="Banfield J.F."/>
        </authorList>
    </citation>
    <scope>NUCLEOTIDE SEQUENCE [LARGE SCALE GENOMIC DNA]</scope>
</reference>
<dbReference type="AlphaFoldDB" id="A0A1F5GA22"/>
<name>A0A1F5GA22_9BACT</name>
<organism evidence="1 2">
    <name type="scientific">Candidatus Curtissbacteria bacterium RIFCSPHIGHO2_02_FULL_40_16b</name>
    <dbReference type="NCBI Taxonomy" id="1797714"/>
    <lineage>
        <taxon>Bacteria</taxon>
        <taxon>Candidatus Curtissiibacteriota</taxon>
    </lineage>
</organism>
<evidence type="ECO:0000313" key="1">
    <source>
        <dbReference type="EMBL" id="OGD88696.1"/>
    </source>
</evidence>
<dbReference type="EMBL" id="MFBD01000019">
    <property type="protein sequence ID" value="OGD88696.1"/>
    <property type="molecule type" value="Genomic_DNA"/>
</dbReference>
<evidence type="ECO:0000313" key="2">
    <source>
        <dbReference type="Proteomes" id="UP000177369"/>
    </source>
</evidence>
<comment type="caution">
    <text evidence="1">The sequence shown here is derived from an EMBL/GenBank/DDBJ whole genome shotgun (WGS) entry which is preliminary data.</text>
</comment>
<accession>A0A1F5GA22</accession>
<gene>
    <name evidence="1" type="ORF">A3D04_03725</name>
</gene>
<protein>
    <submittedName>
        <fullName evidence="1">Uncharacterized protein</fullName>
    </submittedName>
</protein>